<dbReference type="AlphaFoldDB" id="A0A650CP78"/>
<dbReference type="OrthoDB" id="34161at2157"/>
<accession>A0A650CP78</accession>
<sequence length="303" mass="34287">MILENLIKVINSLETKNPKQKVFELIKGKHVEVEEINLKGDNNEEVTYLRFYIKNSRKRTIEVLGRLGSIQLSNSIGLVSDADGAIVSLTVLMEILNLYENGFDIPVNVTVITNLSTNARLIPHQPFYFMIPLIGLEEAMKYEVDKNSDTLISIDSTKGNKTAKFKDFAITHVVKEGYILRVVDEIIDIYTRVTGHEPYFVPLTTGDLTPLSFNVYHISTLISPWMYTNAAVLGVATVSTYPIPGYVTGVMDITMLEHASRFIVELIKYLDNERLIYYDNELKELKEKIGESNLMRFHSGGIS</sequence>
<organism evidence="1 2">
    <name type="scientific">Stygiolobus azoricus</name>
    <dbReference type="NCBI Taxonomy" id="41675"/>
    <lineage>
        <taxon>Archaea</taxon>
        <taxon>Thermoproteota</taxon>
        <taxon>Thermoprotei</taxon>
        <taxon>Sulfolobales</taxon>
        <taxon>Sulfolobaceae</taxon>
        <taxon>Stygiolobus</taxon>
    </lineage>
</organism>
<evidence type="ECO:0000313" key="1">
    <source>
        <dbReference type="EMBL" id="QGR19573.1"/>
    </source>
</evidence>
<dbReference type="KEGG" id="sazo:D1868_05930"/>
<gene>
    <name evidence="1" type="ORF">D1868_05930</name>
</gene>
<name>A0A650CP78_9CREN</name>
<reference evidence="1 2" key="1">
    <citation type="submission" date="2019-10" db="EMBL/GenBank/DDBJ databases">
        <title>Genome Sequences from Six Type Strain Members of the Archaeal Family Sulfolobaceae: Acidianus ambivalens, Acidianus infernus, Metallosphaera prunae, Stygiolobus azoricus, Sulfolobus metallicus, and Sulfurisphaera ohwakuensis.</title>
        <authorList>
            <person name="Counts J.A."/>
            <person name="Kelly R.M."/>
        </authorList>
    </citation>
    <scope>NUCLEOTIDE SEQUENCE [LARGE SCALE GENOMIC DNA]</scope>
    <source>
        <strain evidence="1 2">FC6</strain>
    </source>
</reference>
<dbReference type="InterPro" id="IPR009561">
    <property type="entry name" value="DUF1177"/>
</dbReference>
<keyword evidence="2" id="KW-1185">Reference proteome</keyword>
<dbReference type="GeneID" id="42798590"/>
<dbReference type="RefSeq" id="WP_156006479.1">
    <property type="nucleotide sequence ID" value="NZ_CP045483.1"/>
</dbReference>
<protein>
    <submittedName>
        <fullName evidence="1">DUF1177 family protein</fullName>
    </submittedName>
</protein>
<evidence type="ECO:0000313" key="2">
    <source>
        <dbReference type="Proteomes" id="UP000423396"/>
    </source>
</evidence>
<proteinExistence type="predicted"/>
<dbReference type="Proteomes" id="UP000423396">
    <property type="component" value="Chromosome"/>
</dbReference>
<dbReference type="Pfam" id="PF06675">
    <property type="entry name" value="DUF1177"/>
    <property type="match status" value="1"/>
</dbReference>
<dbReference type="EMBL" id="CP045483">
    <property type="protein sequence ID" value="QGR19573.1"/>
    <property type="molecule type" value="Genomic_DNA"/>
</dbReference>